<dbReference type="InterPro" id="IPR002828">
    <property type="entry name" value="SurE-like_Pase/nucleotidase"/>
</dbReference>
<dbReference type="GO" id="GO:0008253">
    <property type="term" value="F:5'-nucleotidase activity"/>
    <property type="evidence" value="ECO:0007669"/>
    <property type="project" value="TreeGrafter"/>
</dbReference>
<keyword evidence="3" id="KW-0479">Metal-binding</keyword>
<evidence type="ECO:0000256" key="5">
    <source>
        <dbReference type="ARBA" id="ARBA00022801"/>
    </source>
</evidence>
<evidence type="ECO:0000256" key="2">
    <source>
        <dbReference type="ARBA" id="ARBA00022490"/>
    </source>
</evidence>
<keyword evidence="5" id="KW-0378">Hydrolase</keyword>
<sequence>MVELGDPTVVAPNMEQSAVGHAITLTDPLRVDPVKRSGGFEGWSVTGTPADCAKIAIKSILDEKPDLLISGINLGANVGTNIIYSGTVSAATEGTMLGIPSIAISLGSYKTDDWRGAKAAAVDLTRHVLEHGVPKGTLLNVNVPYCDPEEIKGIQVTRQGNQYFKDEFEERTDPRRRTYYWMKGQIIDKDESMEFDGKAVSEKYVSVTPIHFSVTNESYLKELTRQFSDE</sequence>
<reference evidence="7" key="1">
    <citation type="submission" date="2018-05" db="EMBL/GenBank/DDBJ databases">
        <authorList>
            <person name="Lanie J.A."/>
            <person name="Ng W.-L."/>
            <person name="Kazmierczak K.M."/>
            <person name="Andrzejewski T.M."/>
            <person name="Davidsen T.M."/>
            <person name="Wayne K.J."/>
            <person name="Tettelin H."/>
            <person name="Glass J.I."/>
            <person name="Rusch D."/>
            <person name="Podicherti R."/>
            <person name="Tsui H.-C.T."/>
            <person name="Winkler M.E."/>
        </authorList>
    </citation>
    <scope>NUCLEOTIDE SEQUENCE</scope>
</reference>
<comment type="similarity">
    <text evidence="1">Belongs to the SurE nucleotidase family.</text>
</comment>
<keyword evidence="2" id="KW-0963">Cytoplasm</keyword>
<dbReference type="GO" id="GO:0004309">
    <property type="term" value="F:exopolyphosphatase activity"/>
    <property type="evidence" value="ECO:0007669"/>
    <property type="project" value="TreeGrafter"/>
</dbReference>
<evidence type="ECO:0000313" key="7">
    <source>
        <dbReference type="EMBL" id="SVB36052.1"/>
    </source>
</evidence>
<evidence type="ECO:0000256" key="4">
    <source>
        <dbReference type="ARBA" id="ARBA00022741"/>
    </source>
</evidence>
<evidence type="ECO:0000256" key="3">
    <source>
        <dbReference type="ARBA" id="ARBA00022723"/>
    </source>
</evidence>
<dbReference type="PANTHER" id="PTHR30457:SF12">
    <property type="entry name" value="5'_3'-NUCLEOTIDASE SURE"/>
    <property type="match status" value="1"/>
</dbReference>
<dbReference type="AlphaFoldDB" id="A0A382DDE9"/>
<protein>
    <recommendedName>
        <fullName evidence="6">Survival protein SurE-like phosphatase/nucleotidase domain-containing protein</fullName>
    </recommendedName>
</protein>
<dbReference type="SUPFAM" id="SSF64167">
    <property type="entry name" value="SurE-like"/>
    <property type="match status" value="1"/>
</dbReference>
<proteinExistence type="inferred from homology"/>
<dbReference type="GO" id="GO:0008254">
    <property type="term" value="F:3'-nucleotidase activity"/>
    <property type="evidence" value="ECO:0007669"/>
    <property type="project" value="TreeGrafter"/>
</dbReference>
<dbReference type="NCBIfam" id="TIGR00087">
    <property type="entry name" value="surE"/>
    <property type="match status" value="1"/>
</dbReference>
<accession>A0A382DDE9</accession>
<dbReference type="NCBIfam" id="NF001490">
    <property type="entry name" value="PRK00346.1-4"/>
    <property type="match status" value="1"/>
</dbReference>
<keyword evidence="4" id="KW-0547">Nucleotide-binding</keyword>
<dbReference type="PANTHER" id="PTHR30457">
    <property type="entry name" value="5'-NUCLEOTIDASE SURE"/>
    <property type="match status" value="1"/>
</dbReference>
<feature type="domain" description="Survival protein SurE-like phosphatase/nucleotidase" evidence="6">
    <location>
        <begin position="8"/>
        <end position="165"/>
    </location>
</feature>
<dbReference type="InterPro" id="IPR030048">
    <property type="entry name" value="SurE"/>
</dbReference>
<dbReference type="EMBL" id="UINC01038686">
    <property type="protein sequence ID" value="SVB36052.1"/>
    <property type="molecule type" value="Genomic_DNA"/>
</dbReference>
<organism evidence="7">
    <name type="scientific">marine metagenome</name>
    <dbReference type="NCBI Taxonomy" id="408172"/>
    <lineage>
        <taxon>unclassified sequences</taxon>
        <taxon>metagenomes</taxon>
        <taxon>ecological metagenomes</taxon>
    </lineage>
</organism>
<gene>
    <name evidence="7" type="ORF">METZ01_LOCUS188906</name>
</gene>
<evidence type="ECO:0000259" key="6">
    <source>
        <dbReference type="Pfam" id="PF01975"/>
    </source>
</evidence>
<dbReference type="GO" id="GO:0000166">
    <property type="term" value="F:nucleotide binding"/>
    <property type="evidence" value="ECO:0007669"/>
    <property type="project" value="UniProtKB-KW"/>
</dbReference>
<dbReference type="HAMAP" id="MF_00060">
    <property type="entry name" value="SurE"/>
    <property type="match status" value="1"/>
</dbReference>
<dbReference type="InterPro" id="IPR036523">
    <property type="entry name" value="SurE-like_sf"/>
</dbReference>
<dbReference type="GO" id="GO:0046872">
    <property type="term" value="F:metal ion binding"/>
    <property type="evidence" value="ECO:0007669"/>
    <property type="project" value="UniProtKB-KW"/>
</dbReference>
<dbReference type="Pfam" id="PF01975">
    <property type="entry name" value="SurE"/>
    <property type="match status" value="1"/>
</dbReference>
<dbReference type="Gene3D" id="3.40.1210.10">
    <property type="entry name" value="Survival protein SurE-like phosphatase/nucleotidase"/>
    <property type="match status" value="1"/>
</dbReference>
<dbReference type="NCBIfam" id="NF001492">
    <property type="entry name" value="PRK00346.2-2"/>
    <property type="match status" value="1"/>
</dbReference>
<evidence type="ECO:0000256" key="1">
    <source>
        <dbReference type="ARBA" id="ARBA00011062"/>
    </source>
</evidence>
<name>A0A382DDE9_9ZZZZ</name>